<organism evidence="2 3">
    <name type="scientific">Clostridium tepidum</name>
    <dbReference type="NCBI Taxonomy" id="1962263"/>
    <lineage>
        <taxon>Bacteria</taxon>
        <taxon>Bacillati</taxon>
        <taxon>Bacillota</taxon>
        <taxon>Clostridia</taxon>
        <taxon>Eubacteriales</taxon>
        <taxon>Clostridiaceae</taxon>
        <taxon>Clostridium</taxon>
    </lineage>
</organism>
<dbReference type="RefSeq" id="WP_078025285.1">
    <property type="nucleotide sequence ID" value="NZ_MRAD01000024.1"/>
</dbReference>
<evidence type="ECO:0000313" key="3">
    <source>
        <dbReference type="Proteomes" id="UP000190206"/>
    </source>
</evidence>
<protein>
    <submittedName>
        <fullName evidence="2">Uncharacterized protein</fullName>
    </submittedName>
</protein>
<accession>A0ABX3L065</accession>
<dbReference type="Proteomes" id="UP000190206">
    <property type="component" value="Unassembled WGS sequence"/>
</dbReference>
<sequence length="172" mass="19347">MKKFIKYFCFALAIFSVLAINKSNVSAKEINNNDNIPPIQNLGGGPSHYVVDSKQETIKLTYNQIGVMVNDINRRAERVNNLNSASFITSTLQALVKQTKLNTFIFAGTLAFLADYNNYWGKYTDQTSIALAQAQGRLDTQRHRKAKFIQKYKVLETGQKFLDGGLIFVGIE</sequence>
<keyword evidence="3" id="KW-1185">Reference proteome</keyword>
<name>A0ABX3L065_9CLOT</name>
<comment type="caution">
    <text evidence="2">The sequence shown here is derived from an EMBL/GenBank/DDBJ whole genome shotgun (WGS) entry which is preliminary data.</text>
</comment>
<reference evidence="2 3" key="1">
    <citation type="submission" date="2016-12" db="EMBL/GenBank/DDBJ databases">
        <title>Clostridium tepidum sp. nov., a close relative of Clostridium sporogenes and Clostridium botulinum Group I.</title>
        <authorList>
            <person name="Dobritsa A.P."/>
            <person name="Kutumbaka K."/>
            <person name="Werner K."/>
            <person name="Samadpour M."/>
        </authorList>
    </citation>
    <scope>NUCLEOTIDE SEQUENCE [LARGE SCALE GENOMIC DNA]</scope>
    <source>
        <strain evidence="2 3">PE</strain>
    </source>
</reference>
<keyword evidence="1" id="KW-0732">Signal</keyword>
<feature type="signal peptide" evidence="1">
    <location>
        <begin position="1"/>
        <end position="27"/>
    </location>
</feature>
<proteinExistence type="predicted"/>
<gene>
    <name evidence="2" type="ORF">BS637_13465</name>
</gene>
<dbReference type="EMBL" id="MRAD01000024">
    <property type="protein sequence ID" value="OOO61212.1"/>
    <property type="molecule type" value="Genomic_DNA"/>
</dbReference>
<evidence type="ECO:0000256" key="1">
    <source>
        <dbReference type="SAM" id="SignalP"/>
    </source>
</evidence>
<feature type="chain" id="PRO_5045932994" evidence="1">
    <location>
        <begin position="28"/>
        <end position="172"/>
    </location>
</feature>
<evidence type="ECO:0000313" key="2">
    <source>
        <dbReference type="EMBL" id="OOO61212.1"/>
    </source>
</evidence>